<reference evidence="1 2" key="2">
    <citation type="submission" date="2018-03" db="EMBL/GenBank/DDBJ databases">
        <title>The ancient ancestry and fast evolution of plastids.</title>
        <authorList>
            <person name="Moore K.R."/>
            <person name="Magnabosco C."/>
            <person name="Momper L."/>
            <person name="Gold D.A."/>
            <person name="Bosak T."/>
            <person name="Fournier G.P."/>
        </authorList>
    </citation>
    <scope>NUCLEOTIDE SEQUENCE [LARGE SCALE GENOMIC DNA]</scope>
    <source>
        <strain evidence="1 2">CCAP 1448/3</strain>
    </source>
</reference>
<evidence type="ECO:0000313" key="2">
    <source>
        <dbReference type="Proteomes" id="UP000238762"/>
    </source>
</evidence>
<dbReference type="RefSeq" id="WP_106287225.1">
    <property type="nucleotide sequence ID" value="NZ_CAWNTC010000177.1"/>
</dbReference>
<organism evidence="1 2">
    <name type="scientific">Merismopedia glauca CCAP 1448/3</name>
    <dbReference type="NCBI Taxonomy" id="1296344"/>
    <lineage>
        <taxon>Bacteria</taxon>
        <taxon>Bacillati</taxon>
        <taxon>Cyanobacteriota</taxon>
        <taxon>Cyanophyceae</taxon>
        <taxon>Synechococcales</taxon>
        <taxon>Merismopediaceae</taxon>
        <taxon>Merismopedia</taxon>
    </lineage>
</organism>
<sequence>MSQSTPEPVVRRRGRVFPEIQWTEAQKAQHRAEQEAFYQRCWPIFERLKPDLLDKYYGWYIAIEPDSGDYFIDRDQEKASRKAREQHPEAIHHIFGINETGVSGRI</sequence>
<evidence type="ECO:0008006" key="3">
    <source>
        <dbReference type="Google" id="ProtNLM"/>
    </source>
</evidence>
<evidence type="ECO:0000313" key="1">
    <source>
        <dbReference type="EMBL" id="PSB04592.1"/>
    </source>
</evidence>
<reference evidence="1 2" key="1">
    <citation type="submission" date="2018-02" db="EMBL/GenBank/DDBJ databases">
        <authorList>
            <person name="Cohen D.B."/>
            <person name="Kent A.D."/>
        </authorList>
    </citation>
    <scope>NUCLEOTIDE SEQUENCE [LARGE SCALE GENOMIC DNA]</scope>
    <source>
        <strain evidence="1 2">CCAP 1448/3</strain>
    </source>
</reference>
<keyword evidence="2" id="KW-1185">Reference proteome</keyword>
<dbReference type="AlphaFoldDB" id="A0A2T1C8I5"/>
<comment type="caution">
    <text evidence="1">The sequence shown here is derived from an EMBL/GenBank/DDBJ whole genome shotgun (WGS) entry which is preliminary data.</text>
</comment>
<name>A0A2T1C8I5_9CYAN</name>
<accession>A0A2T1C8I5</accession>
<dbReference type="OrthoDB" id="514289at2"/>
<dbReference type="EMBL" id="PVWJ01000010">
    <property type="protein sequence ID" value="PSB04592.1"/>
    <property type="molecule type" value="Genomic_DNA"/>
</dbReference>
<proteinExistence type="predicted"/>
<dbReference type="Proteomes" id="UP000238762">
    <property type="component" value="Unassembled WGS sequence"/>
</dbReference>
<protein>
    <recommendedName>
        <fullName evidence="3">DUF5678 domain-containing protein</fullName>
    </recommendedName>
</protein>
<gene>
    <name evidence="1" type="ORF">C7B64_03310</name>
</gene>